<keyword evidence="1" id="KW-0812">Transmembrane</keyword>
<dbReference type="Gene3D" id="2.60.40.2230">
    <property type="entry name" value="Uncharacterised protein YcnI-like PF07987, DUF1775"/>
    <property type="match status" value="1"/>
</dbReference>
<dbReference type="EMBL" id="JBHUEA010000028">
    <property type="protein sequence ID" value="MFD1722785.1"/>
    <property type="molecule type" value="Genomic_DNA"/>
</dbReference>
<organism evidence="3 4">
    <name type="scientific">Amnibacterium endophyticum</name>
    <dbReference type="NCBI Taxonomy" id="2109337"/>
    <lineage>
        <taxon>Bacteria</taxon>
        <taxon>Bacillati</taxon>
        <taxon>Actinomycetota</taxon>
        <taxon>Actinomycetes</taxon>
        <taxon>Micrococcales</taxon>
        <taxon>Microbacteriaceae</taxon>
        <taxon>Amnibacterium</taxon>
    </lineage>
</organism>
<dbReference type="PROSITE" id="PS51318">
    <property type="entry name" value="TAT"/>
    <property type="match status" value="1"/>
</dbReference>
<keyword evidence="1" id="KW-1133">Transmembrane helix</keyword>
<evidence type="ECO:0000313" key="4">
    <source>
        <dbReference type="Proteomes" id="UP001597347"/>
    </source>
</evidence>
<evidence type="ECO:0000313" key="3">
    <source>
        <dbReference type="EMBL" id="MFD1722785.1"/>
    </source>
</evidence>
<feature type="domain" description="YncI copper-binding" evidence="2">
    <location>
        <begin position="43"/>
        <end position="190"/>
    </location>
</feature>
<evidence type="ECO:0000259" key="2">
    <source>
        <dbReference type="Pfam" id="PF07987"/>
    </source>
</evidence>
<dbReference type="CDD" id="cd08545">
    <property type="entry name" value="YcnI_like"/>
    <property type="match status" value="1"/>
</dbReference>
<keyword evidence="1" id="KW-0472">Membrane</keyword>
<proteinExistence type="predicted"/>
<reference evidence="4" key="1">
    <citation type="journal article" date="2019" name="Int. J. Syst. Evol. Microbiol.">
        <title>The Global Catalogue of Microorganisms (GCM) 10K type strain sequencing project: providing services to taxonomists for standard genome sequencing and annotation.</title>
        <authorList>
            <consortium name="The Broad Institute Genomics Platform"/>
            <consortium name="The Broad Institute Genome Sequencing Center for Infectious Disease"/>
            <person name="Wu L."/>
            <person name="Ma J."/>
        </authorList>
    </citation>
    <scope>NUCLEOTIDE SEQUENCE [LARGE SCALE GENOMIC DNA]</scope>
    <source>
        <strain evidence="4">CGMCC 1.12471</strain>
    </source>
</reference>
<dbReference type="Pfam" id="PF07987">
    <property type="entry name" value="DUF1775"/>
    <property type="match status" value="1"/>
</dbReference>
<keyword evidence="4" id="KW-1185">Reference proteome</keyword>
<gene>
    <name evidence="3" type="ORF">ACFSBI_14610</name>
</gene>
<name>A0ABW4LIX5_9MICO</name>
<comment type="caution">
    <text evidence="3">The sequence shown here is derived from an EMBL/GenBank/DDBJ whole genome shotgun (WGS) entry which is preliminary data.</text>
</comment>
<dbReference type="InterPro" id="IPR006311">
    <property type="entry name" value="TAT_signal"/>
</dbReference>
<dbReference type="InterPro" id="IPR012533">
    <property type="entry name" value="YcnI-copper_dom"/>
</dbReference>
<protein>
    <submittedName>
        <fullName evidence="3">YcnI family protein</fullName>
    </submittedName>
</protein>
<accession>A0ABW4LIX5</accession>
<sequence length="254" mass="25312">MHTDPAAPAPAPTRTRRLAGLTAAGTVVGLAAALIGASAASAHVRVSSLDATQGGYSVVTFRAPTESDTASTTALTVTMPTDTPITYAATQPMPGWTSTVTTAKLAKPVQSDDGEIDTYVQKVTWKATGAGAAVPPGEFQQFDLSMGPFPNQERISFGALQTYSDGTEVDWNQTSTGGAEPEHPAPVLELAAAAGTAAESASPTGGPTEVAAAAPASSTAGLATGVVGIVLGAVAVVLALVALLRGRRRGTSGA</sequence>
<feature type="transmembrane region" description="Helical" evidence="1">
    <location>
        <begin position="222"/>
        <end position="244"/>
    </location>
</feature>
<evidence type="ECO:0000256" key="1">
    <source>
        <dbReference type="SAM" id="Phobius"/>
    </source>
</evidence>
<dbReference type="Proteomes" id="UP001597347">
    <property type="component" value="Unassembled WGS sequence"/>
</dbReference>
<dbReference type="InterPro" id="IPR038507">
    <property type="entry name" value="YcnI-like_sf"/>
</dbReference>
<dbReference type="RefSeq" id="WP_377936196.1">
    <property type="nucleotide sequence ID" value="NZ_JBHUEA010000028.1"/>
</dbReference>